<feature type="signal peptide" evidence="1">
    <location>
        <begin position="1"/>
        <end position="23"/>
    </location>
</feature>
<dbReference type="AlphaFoldDB" id="A0AAU7XF87"/>
<accession>A0AAU7XF87</accession>
<name>A0AAU7XF87_9HYPH</name>
<feature type="chain" id="PRO_5043313766" evidence="1">
    <location>
        <begin position="24"/>
        <end position="90"/>
    </location>
</feature>
<organism evidence="2">
    <name type="scientific">Methyloraptor flagellatus</name>
    <dbReference type="NCBI Taxonomy" id="3162530"/>
    <lineage>
        <taxon>Bacteria</taxon>
        <taxon>Pseudomonadati</taxon>
        <taxon>Pseudomonadota</taxon>
        <taxon>Alphaproteobacteria</taxon>
        <taxon>Hyphomicrobiales</taxon>
        <taxon>Ancalomicrobiaceae</taxon>
        <taxon>Methyloraptor</taxon>
    </lineage>
</organism>
<evidence type="ECO:0000313" key="2">
    <source>
        <dbReference type="EMBL" id="XBY45605.1"/>
    </source>
</evidence>
<dbReference type="EMBL" id="CP158568">
    <property type="protein sequence ID" value="XBY45605.1"/>
    <property type="molecule type" value="Genomic_DNA"/>
</dbReference>
<evidence type="ECO:0000256" key="1">
    <source>
        <dbReference type="SAM" id="SignalP"/>
    </source>
</evidence>
<keyword evidence="1" id="KW-0732">Signal</keyword>
<dbReference type="KEGG" id="mflg:ABS361_04825"/>
<dbReference type="RefSeq" id="WP_407050698.1">
    <property type="nucleotide sequence ID" value="NZ_CP158568.1"/>
</dbReference>
<sequence>MRKLVSIALAACFVGLAPAAAFAHTTKKKHHHVRQHHVRTYNDRASGAYADNPATAGSDYVRGNGPAWAERNAAAAYRIQQQLYWQSLRH</sequence>
<proteinExistence type="predicted"/>
<gene>
    <name evidence="2" type="ORF">ABS361_04825</name>
</gene>
<protein>
    <submittedName>
        <fullName evidence="2">Uncharacterized protein</fullName>
    </submittedName>
</protein>
<reference evidence="2" key="1">
    <citation type="submission" date="2024-06" db="EMBL/GenBank/DDBJ databases">
        <title>Methylostella associata gen. nov., sp. nov., a novel Ancalomicrobiaceae-affiliated facultatively methylotrophic bacteria that feed on methanotrophs of the genus Methylococcus.</title>
        <authorList>
            <person name="Saltykova V."/>
            <person name="Danilova O.V."/>
            <person name="Oshkin I.Y."/>
            <person name="Belova S.E."/>
            <person name="Pimenov N.V."/>
            <person name="Dedysh S.N."/>
        </authorList>
    </citation>
    <scope>NUCLEOTIDE SEQUENCE</scope>
    <source>
        <strain evidence="2">S20</strain>
    </source>
</reference>